<dbReference type="InterPro" id="IPR017871">
    <property type="entry name" value="ABC_transporter-like_CS"/>
</dbReference>
<dbReference type="AlphaFoldDB" id="A0A1T5K9D1"/>
<proteinExistence type="inferred from homology"/>
<dbReference type="SMART" id="SM00382">
    <property type="entry name" value="AAA"/>
    <property type="match status" value="1"/>
</dbReference>
<keyword evidence="4" id="KW-0067">ATP-binding</keyword>
<accession>A0A1T5K9D1</accession>
<dbReference type="Proteomes" id="UP000189777">
    <property type="component" value="Unassembled WGS sequence"/>
</dbReference>
<evidence type="ECO:0000313" key="6">
    <source>
        <dbReference type="EMBL" id="SKC60089.1"/>
    </source>
</evidence>
<protein>
    <submittedName>
        <fullName evidence="6">ABC transporter</fullName>
    </submittedName>
</protein>
<dbReference type="Gene3D" id="3.40.50.300">
    <property type="entry name" value="P-loop containing nucleotide triphosphate hydrolases"/>
    <property type="match status" value="1"/>
</dbReference>
<name>A0A1T5K9D1_9MICO</name>
<dbReference type="CDD" id="cd03257">
    <property type="entry name" value="ABC_NikE_OppD_transporters"/>
    <property type="match status" value="1"/>
</dbReference>
<keyword evidence="7" id="KW-1185">Reference proteome</keyword>
<evidence type="ECO:0000256" key="4">
    <source>
        <dbReference type="ARBA" id="ARBA00022840"/>
    </source>
</evidence>
<dbReference type="SUPFAM" id="SSF52540">
    <property type="entry name" value="P-loop containing nucleoside triphosphate hydrolases"/>
    <property type="match status" value="1"/>
</dbReference>
<keyword evidence="2" id="KW-0813">Transport</keyword>
<reference evidence="6 7" key="1">
    <citation type="submission" date="2017-02" db="EMBL/GenBank/DDBJ databases">
        <authorList>
            <person name="Peterson S.W."/>
        </authorList>
    </citation>
    <scope>NUCLEOTIDE SEQUENCE [LARGE SCALE GENOMIC DNA]</scope>
    <source>
        <strain evidence="6 7">DSM 21481</strain>
    </source>
</reference>
<dbReference type="GO" id="GO:0016887">
    <property type="term" value="F:ATP hydrolysis activity"/>
    <property type="evidence" value="ECO:0007669"/>
    <property type="project" value="InterPro"/>
</dbReference>
<dbReference type="RefSeq" id="WP_079573880.1">
    <property type="nucleotide sequence ID" value="NZ_FUZQ01000003.1"/>
</dbReference>
<dbReference type="Pfam" id="PF00005">
    <property type="entry name" value="ABC_tran"/>
    <property type="match status" value="1"/>
</dbReference>
<dbReference type="InterPro" id="IPR003439">
    <property type="entry name" value="ABC_transporter-like_ATP-bd"/>
</dbReference>
<dbReference type="EMBL" id="FUZQ01000003">
    <property type="protein sequence ID" value="SKC60089.1"/>
    <property type="molecule type" value="Genomic_DNA"/>
</dbReference>
<organism evidence="6 7">
    <name type="scientific">Krasilnikoviella flava</name>
    <dbReference type="NCBI Taxonomy" id="526729"/>
    <lineage>
        <taxon>Bacteria</taxon>
        <taxon>Bacillati</taxon>
        <taxon>Actinomycetota</taxon>
        <taxon>Actinomycetes</taxon>
        <taxon>Micrococcales</taxon>
        <taxon>Promicromonosporaceae</taxon>
        <taxon>Krasilnikoviella</taxon>
    </lineage>
</organism>
<dbReference type="InterPro" id="IPR027417">
    <property type="entry name" value="P-loop_NTPase"/>
</dbReference>
<dbReference type="PANTHER" id="PTHR43776:SF7">
    <property type="entry name" value="D,D-DIPEPTIDE TRANSPORT ATP-BINDING PROTEIN DDPF-RELATED"/>
    <property type="match status" value="1"/>
</dbReference>
<evidence type="ECO:0000256" key="3">
    <source>
        <dbReference type="ARBA" id="ARBA00022741"/>
    </source>
</evidence>
<dbReference type="GO" id="GO:0005524">
    <property type="term" value="F:ATP binding"/>
    <property type="evidence" value="ECO:0007669"/>
    <property type="project" value="UniProtKB-KW"/>
</dbReference>
<keyword evidence="3" id="KW-0547">Nucleotide-binding</keyword>
<sequence>MTTTDHGPLLRVEDLVVEYRSGRLRAPKRVIDDVSLEIAPGETLGLVGESGSGKTTIGRAVLGLAPVTSGRILLDGTQISGLRRRERRDRARGVQAIFQDPYSSLNPSMSIADILAEPIREGTPASRRERVRELLDAVGLPADAGRRRAREFSGGQRQRIAIARALALRPRLIICDEPTSALDMSTQTRVLGLLRDIQARTDVSYLFISHDLGVVRAMSDRTAVLLGGRVVEEGTAEQIARDPRHPYSRRLQMATPVADPVLQARRREERATLLREQARSAAA</sequence>
<comment type="similarity">
    <text evidence="1">Belongs to the ABC transporter superfamily.</text>
</comment>
<dbReference type="PROSITE" id="PS00211">
    <property type="entry name" value="ABC_TRANSPORTER_1"/>
    <property type="match status" value="1"/>
</dbReference>
<dbReference type="STRING" id="526729.SAMN04324258_1936"/>
<dbReference type="PROSITE" id="PS50893">
    <property type="entry name" value="ABC_TRANSPORTER_2"/>
    <property type="match status" value="1"/>
</dbReference>
<evidence type="ECO:0000259" key="5">
    <source>
        <dbReference type="PROSITE" id="PS50893"/>
    </source>
</evidence>
<gene>
    <name evidence="6" type="ORF">SAMN04324258_1936</name>
</gene>
<evidence type="ECO:0000256" key="1">
    <source>
        <dbReference type="ARBA" id="ARBA00005417"/>
    </source>
</evidence>
<dbReference type="GO" id="GO:0055085">
    <property type="term" value="P:transmembrane transport"/>
    <property type="evidence" value="ECO:0007669"/>
    <property type="project" value="UniProtKB-ARBA"/>
</dbReference>
<dbReference type="InterPro" id="IPR003593">
    <property type="entry name" value="AAA+_ATPase"/>
</dbReference>
<dbReference type="PANTHER" id="PTHR43776">
    <property type="entry name" value="TRANSPORT ATP-BINDING PROTEIN"/>
    <property type="match status" value="1"/>
</dbReference>
<evidence type="ECO:0000313" key="7">
    <source>
        <dbReference type="Proteomes" id="UP000189777"/>
    </source>
</evidence>
<dbReference type="InterPro" id="IPR050319">
    <property type="entry name" value="ABC_transp_ATP-bind"/>
</dbReference>
<feature type="domain" description="ABC transporter" evidence="5">
    <location>
        <begin position="10"/>
        <end position="252"/>
    </location>
</feature>
<evidence type="ECO:0000256" key="2">
    <source>
        <dbReference type="ARBA" id="ARBA00022448"/>
    </source>
</evidence>
<dbReference type="OrthoDB" id="8481147at2"/>